<accession>A0A9D2KPD4</accession>
<dbReference type="EMBL" id="DWZD01000022">
    <property type="protein sequence ID" value="HJA78657.1"/>
    <property type="molecule type" value="Genomic_DNA"/>
</dbReference>
<proteinExistence type="predicted"/>
<feature type="chain" id="PRO_5038778124" evidence="2">
    <location>
        <begin position="26"/>
        <end position="322"/>
    </location>
</feature>
<gene>
    <name evidence="3" type="ORF">H9784_03655</name>
</gene>
<feature type="region of interest" description="Disordered" evidence="1">
    <location>
        <begin position="83"/>
        <end position="130"/>
    </location>
</feature>
<dbReference type="AlphaFoldDB" id="A0A9D2KPD4"/>
<evidence type="ECO:0000256" key="2">
    <source>
        <dbReference type="SAM" id="SignalP"/>
    </source>
</evidence>
<reference evidence="3" key="1">
    <citation type="journal article" date="2021" name="PeerJ">
        <title>Extensive microbial diversity within the chicken gut microbiome revealed by metagenomics and culture.</title>
        <authorList>
            <person name="Gilroy R."/>
            <person name="Ravi A."/>
            <person name="Getino M."/>
            <person name="Pursley I."/>
            <person name="Horton D.L."/>
            <person name="Alikhan N.F."/>
            <person name="Baker D."/>
            <person name="Gharbi K."/>
            <person name="Hall N."/>
            <person name="Watson M."/>
            <person name="Adriaenssens E.M."/>
            <person name="Foster-Nyarko E."/>
            <person name="Jarju S."/>
            <person name="Secka A."/>
            <person name="Antonio M."/>
            <person name="Oren A."/>
            <person name="Chaudhuri R.R."/>
            <person name="La Ragione R."/>
            <person name="Hildebrand F."/>
            <person name="Pallen M.J."/>
        </authorList>
    </citation>
    <scope>NUCLEOTIDE SEQUENCE</scope>
    <source>
        <strain evidence="3">5032</strain>
    </source>
</reference>
<keyword evidence="2" id="KW-0732">Signal</keyword>
<feature type="compositionally biased region" description="Low complexity" evidence="1">
    <location>
        <begin position="86"/>
        <end position="108"/>
    </location>
</feature>
<protein>
    <submittedName>
        <fullName evidence="3">Uncharacterized protein</fullName>
    </submittedName>
</protein>
<name>A0A9D2KPD4_9BACT</name>
<evidence type="ECO:0000313" key="3">
    <source>
        <dbReference type="EMBL" id="HJA78657.1"/>
    </source>
</evidence>
<feature type="signal peptide" evidence="2">
    <location>
        <begin position="1"/>
        <end position="25"/>
    </location>
</feature>
<sequence>MRHFLAVIPLLAALAGSGIPSFAGAAASEPVTQDAGKTPVVVQMPGSAPKAGVPVPPPAAASTEPVTQDAGKTPVVVQMPGATKGEAVPSVPAEPEAAAPAAPSRAPVAPLPQSVSPAPTPAPTPFNAASAPSAYQTQRLTARNFFAILPTGIFEVTPEGLDERQKQELLVKGQTDFWELAGETDDVIVFTALPFRDSGVAVRLFRNVDDGSVLAAIGTLGGEMCTVELWRMDRNGRTIPVDTPQEPAVKEFFDKGAVLPRNINPSVSICLGRGGLVARPIFWNASGMVHMPLAHDVSYQWDGHRFQKLVQAHRPDEANGEF</sequence>
<comment type="caution">
    <text evidence="3">The sequence shown here is derived from an EMBL/GenBank/DDBJ whole genome shotgun (WGS) entry which is preliminary data.</text>
</comment>
<feature type="region of interest" description="Disordered" evidence="1">
    <location>
        <begin position="44"/>
        <end position="69"/>
    </location>
</feature>
<evidence type="ECO:0000313" key="4">
    <source>
        <dbReference type="Proteomes" id="UP000823821"/>
    </source>
</evidence>
<reference evidence="3" key="2">
    <citation type="submission" date="2021-04" db="EMBL/GenBank/DDBJ databases">
        <authorList>
            <person name="Gilroy R."/>
        </authorList>
    </citation>
    <scope>NUCLEOTIDE SEQUENCE</scope>
    <source>
        <strain evidence="3">5032</strain>
    </source>
</reference>
<dbReference type="Proteomes" id="UP000823821">
    <property type="component" value="Unassembled WGS sequence"/>
</dbReference>
<evidence type="ECO:0000256" key="1">
    <source>
        <dbReference type="SAM" id="MobiDB-lite"/>
    </source>
</evidence>
<organism evidence="3 4">
    <name type="scientific">Candidatus Desulfovibrio intestinavium</name>
    <dbReference type="NCBI Taxonomy" id="2838534"/>
    <lineage>
        <taxon>Bacteria</taxon>
        <taxon>Pseudomonadati</taxon>
        <taxon>Thermodesulfobacteriota</taxon>
        <taxon>Desulfovibrionia</taxon>
        <taxon>Desulfovibrionales</taxon>
        <taxon>Desulfovibrionaceae</taxon>
        <taxon>Desulfovibrio</taxon>
    </lineage>
</organism>